<evidence type="ECO:0000256" key="4">
    <source>
        <dbReference type="ARBA" id="ARBA00022840"/>
    </source>
</evidence>
<dbReference type="InterPro" id="IPR020568">
    <property type="entry name" value="Ribosomal_Su5_D2-typ_SF"/>
</dbReference>
<protein>
    <submittedName>
        <fullName evidence="8">Galactokinase</fullName>
    </submittedName>
</protein>
<evidence type="ECO:0000313" key="8">
    <source>
        <dbReference type="EMBL" id="GAA0359002.1"/>
    </source>
</evidence>
<keyword evidence="5" id="KW-0119">Carbohydrate metabolism</keyword>
<keyword evidence="5" id="KW-0299">Galactose metabolism</keyword>
<gene>
    <name evidence="8" type="ORF">GCM10008932_09590</name>
</gene>
<feature type="domain" description="GHMP kinase N-terminal" evidence="6">
    <location>
        <begin position="90"/>
        <end position="173"/>
    </location>
</feature>
<dbReference type="InterPro" id="IPR006203">
    <property type="entry name" value="GHMP_knse_ATP-bd_CS"/>
</dbReference>
<dbReference type="InterPro" id="IPR006204">
    <property type="entry name" value="GHMP_kinase_N_dom"/>
</dbReference>
<keyword evidence="9" id="KW-1185">Reference proteome</keyword>
<feature type="domain" description="GHMP kinase C-terminal" evidence="7">
    <location>
        <begin position="292"/>
        <end position="368"/>
    </location>
</feature>
<evidence type="ECO:0000259" key="7">
    <source>
        <dbReference type="Pfam" id="PF08544"/>
    </source>
</evidence>
<evidence type="ECO:0000259" key="6">
    <source>
        <dbReference type="Pfam" id="PF00288"/>
    </source>
</evidence>
<dbReference type="SUPFAM" id="SSF55060">
    <property type="entry name" value="GHMP Kinase, C-terminal domain"/>
    <property type="match status" value="1"/>
</dbReference>
<proteinExistence type="predicted"/>
<evidence type="ECO:0000256" key="5">
    <source>
        <dbReference type="ARBA" id="ARBA00023144"/>
    </source>
</evidence>
<dbReference type="RefSeq" id="WP_343754475.1">
    <property type="nucleotide sequence ID" value="NZ_BAAACW010000058.1"/>
</dbReference>
<dbReference type="InterPro" id="IPR006206">
    <property type="entry name" value="Mevalonate/galactokinase"/>
</dbReference>
<evidence type="ECO:0000313" key="9">
    <source>
        <dbReference type="Proteomes" id="UP001501166"/>
    </source>
</evidence>
<dbReference type="EMBL" id="BAAACW010000058">
    <property type="protein sequence ID" value="GAA0359002.1"/>
    <property type="molecule type" value="Genomic_DNA"/>
</dbReference>
<dbReference type="InterPro" id="IPR013750">
    <property type="entry name" value="GHMP_kinase_C_dom"/>
</dbReference>
<dbReference type="PANTHER" id="PTHR10457">
    <property type="entry name" value="MEVALONATE KINASE/GALACTOKINASE"/>
    <property type="match status" value="1"/>
</dbReference>
<dbReference type="Gene3D" id="3.30.230.10">
    <property type="match status" value="1"/>
</dbReference>
<dbReference type="PROSITE" id="PS00627">
    <property type="entry name" value="GHMP_KINASES_ATP"/>
    <property type="match status" value="1"/>
</dbReference>
<dbReference type="InterPro" id="IPR036554">
    <property type="entry name" value="GHMP_kinase_C_sf"/>
</dbReference>
<accession>A0ABN0X9Z4</accession>
<evidence type="ECO:0000256" key="2">
    <source>
        <dbReference type="ARBA" id="ARBA00022741"/>
    </source>
</evidence>
<name>A0ABN0X9Z4_9LACT</name>
<keyword evidence="2" id="KW-0547">Nucleotide-binding</keyword>
<dbReference type="SUPFAM" id="SSF54211">
    <property type="entry name" value="Ribosomal protein S5 domain 2-like"/>
    <property type="match status" value="1"/>
</dbReference>
<dbReference type="PIRSF" id="PIRSF000530">
    <property type="entry name" value="Galactokinase"/>
    <property type="match status" value="1"/>
</dbReference>
<organism evidence="8 9">
    <name type="scientific">Alkalibacterium iburiense</name>
    <dbReference type="NCBI Taxonomy" id="290589"/>
    <lineage>
        <taxon>Bacteria</taxon>
        <taxon>Bacillati</taxon>
        <taxon>Bacillota</taxon>
        <taxon>Bacilli</taxon>
        <taxon>Lactobacillales</taxon>
        <taxon>Carnobacteriaceae</taxon>
        <taxon>Alkalibacterium</taxon>
    </lineage>
</organism>
<dbReference type="Pfam" id="PF08544">
    <property type="entry name" value="GHMP_kinases_C"/>
    <property type="match status" value="1"/>
</dbReference>
<comment type="caution">
    <text evidence="8">The sequence shown here is derived from an EMBL/GenBank/DDBJ whole genome shotgun (WGS) entry which is preliminary data.</text>
</comment>
<dbReference type="PRINTS" id="PR00959">
    <property type="entry name" value="MEVGALKINASE"/>
</dbReference>
<dbReference type="InterPro" id="IPR000705">
    <property type="entry name" value="Galactokinase"/>
</dbReference>
<dbReference type="InterPro" id="IPR014721">
    <property type="entry name" value="Ribsml_uS5_D2-typ_fold_subgr"/>
</dbReference>
<reference evidence="8 9" key="1">
    <citation type="journal article" date="2019" name="Int. J. Syst. Evol. Microbiol.">
        <title>The Global Catalogue of Microorganisms (GCM) 10K type strain sequencing project: providing services to taxonomists for standard genome sequencing and annotation.</title>
        <authorList>
            <consortium name="The Broad Institute Genomics Platform"/>
            <consortium name="The Broad Institute Genome Sequencing Center for Infectious Disease"/>
            <person name="Wu L."/>
            <person name="Ma J."/>
        </authorList>
    </citation>
    <scope>NUCLEOTIDE SEQUENCE [LARGE SCALE GENOMIC DNA]</scope>
    <source>
        <strain evidence="8 9">JCM 12662</strain>
    </source>
</reference>
<evidence type="ECO:0000256" key="3">
    <source>
        <dbReference type="ARBA" id="ARBA00022777"/>
    </source>
</evidence>
<dbReference type="Pfam" id="PF00288">
    <property type="entry name" value="GHMP_kinases_N"/>
    <property type="match status" value="1"/>
</dbReference>
<dbReference type="PANTHER" id="PTHR10457:SF6">
    <property type="entry name" value="GALACTURONOKINASE"/>
    <property type="match status" value="1"/>
</dbReference>
<keyword evidence="4" id="KW-0067">ATP-binding</keyword>
<keyword evidence="1" id="KW-0808">Transferase</keyword>
<dbReference type="Gene3D" id="3.30.70.890">
    <property type="entry name" value="GHMP kinase, C-terminal domain"/>
    <property type="match status" value="1"/>
</dbReference>
<evidence type="ECO:0000256" key="1">
    <source>
        <dbReference type="ARBA" id="ARBA00022679"/>
    </source>
</evidence>
<sequence>MKDIIQAFKKDYSERDIRAVKSPLRICPLGAHSDHQLGKVSGMTLDSSVDFVYSPSNDGYIKVRSLDFPDKEWFHLDHEMEYVPGFWGTYLRGAVQALKQDHILRKGIKGVVSGKLPIGGLSSSAAVTTAYLMALADANEIELSKMELIQYSHWVETQFIGLKNGILDQSANILSMNNQLMVMDCTTNEYELIPKGENTPEFEVIIVYSGISKQLISTDFNNRTDELKVAGWILQDLSGMDPSPSLERVHLRDIPSSVYEEYKDQLPERFRKRAAHFYTEQDRVNKGAKAWAEGNIAAFGQYMFESGESSFFQYESGIPEMKTIFDILKDSEGVYGARPSGAGYRGAVIGLVNPAYKDSIKEKMEKEYTTKHPAYKDDFAVNFSHTDDGARLVKDLEGWM</sequence>
<keyword evidence="3" id="KW-0418">Kinase</keyword>
<dbReference type="PRINTS" id="PR00473">
    <property type="entry name" value="GALCTOKINASE"/>
</dbReference>
<dbReference type="Proteomes" id="UP001501166">
    <property type="component" value="Unassembled WGS sequence"/>
</dbReference>